<evidence type="ECO:0000256" key="1">
    <source>
        <dbReference type="SAM" id="MobiDB-lite"/>
    </source>
</evidence>
<reference evidence="2 3" key="1">
    <citation type="journal article" date="2021" name="Elife">
        <title>Chloroplast acquisition without the gene transfer in kleptoplastic sea slugs, Plakobranchus ocellatus.</title>
        <authorList>
            <person name="Maeda T."/>
            <person name="Takahashi S."/>
            <person name="Yoshida T."/>
            <person name="Shimamura S."/>
            <person name="Takaki Y."/>
            <person name="Nagai Y."/>
            <person name="Toyoda A."/>
            <person name="Suzuki Y."/>
            <person name="Arimoto A."/>
            <person name="Ishii H."/>
            <person name="Satoh N."/>
            <person name="Nishiyama T."/>
            <person name="Hasebe M."/>
            <person name="Maruyama T."/>
            <person name="Minagawa J."/>
            <person name="Obokata J."/>
            <person name="Shigenobu S."/>
        </authorList>
    </citation>
    <scope>NUCLEOTIDE SEQUENCE [LARGE SCALE GENOMIC DNA]</scope>
</reference>
<dbReference type="AlphaFoldDB" id="A0AAV3ZB72"/>
<proteinExistence type="predicted"/>
<sequence length="108" mass="12419">MVNNKIIHHHFHKLNHRRHRNTSPSVSPTSQRPDQYHHNINYIRTIASPPSPAKTLTHRFPEKERECPVLVYLGEHGQGACPRSVGEQSTRLELRLETFSGVWLLGSP</sequence>
<evidence type="ECO:0000313" key="2">
    <source>
        <dbReference type="EMBL" id="GFN92506.1"/>
    </source>
</evidence>
<gene>
    <name evidence="2" type="ORF">PoB_001901200</name>
</gene>
<comment type="caution">
    <text evidence="2">The sequence shown here is derived from an EMBL/GenBank/DDBJ whole genome shotgun (WGS) entry which is preliminary data.</text>
</comment>
<protein>
    <submittedName>
        <fullName evidence="2">Uncharacterized protein</fullName>
    </submittedName>
</protein>
<dbReference type="EMBL" id="BLXT01002252">
    <property type="protein sequence ID" value="GFN92506.1"/>
    <property type="molecule type" value="Genomic_DNA"/>
</dbReference>
<keyword evidence="3" id="KW-1185">Reference proteome</keyword>
<feature type="region of interest" description="Disordered" evidence="1">
    <location>
        <begin position="15"/>
        <end position="35"/>
    </location>
</feature>
<name>A0AAV3ZB72_9GAST</name>
<organism evidence="2 3">
    <name type="scientific">Plakobranchus ocellatus</name>
    <dbReference type="NCBI Taxonomy" id="259542"/>
    <lineage>
        <taxon>Eukaryota</taxon>
        <taxon>Metazoa</taxon>
        <taxon>Spiralia</taxon>
        <taxon>Lophotrochozoa</taxon>
        <taxon>Mollusca</taxon>
        <taxon>Gastropoda</taxon>
        <taxon>Heterobranchia</taxon>
        <taxon>Euthyneura</taxon>
        <taxon>Panpulmonata</taxon>
        <taxon>Sacoglossa</taxon>
        <taxon>Placobranchoidea</taxon>
        <taxon>Plakobranchidae</taxon>
        <taxon>Plakobranchus</taxon>
    </lineage>
</organism>
<dbReference type="Proteomes" id="UP000735302">
    <property type="component" value="Unassembled WGS sequence"/>
</dbReference>
<feature type="compositionally biased region" description="Polar residues" evidence="1">
    <location>
        <begin position="22"/>
        <end position="33"/>
    </location>
</feature>
<evidence type="ECO:0000313" key="3">
    <source>
        <dbReference type="Proteomes" id="UP000735302"/>
    </source>
</evidence>
<accession>A0AAV3ZB72</accession>